<dbReference type="InterPro" id="IPR052617">
    <property type="entry name" value="Huntingtin-int_K"/>
</dbReference>
<dbReference type="InterPro" id="IPR038922">
    <property type="entry name" value="HYPK_UBA"/>
</dbReference>
<dbReference type="Proteomes" id="UP000270296">
    <property type="component" value="Unassembled WGS sequence"/>
</dbReference>
<dbReference type="EMBL" id="UZAM01015675">
    <property type="protein sequence ID" value="VDP40168.1"/>
    <property type="molecule type" value="Genomic_DNA"/>
</dbReference>
<dbReference type="PANTHER" id="PTHR31184:SF2">
    <property type="entry name" value="HUNTINGTIN-INTERACTING PROTEIN K"/>
    <property type="match status" value="1"/>
</dbReference>
<dbReference type="CDD" id="cd14361">
    <property type="entry name" value="UBA_HYPK"/>
    <property type="match status" value="1"/>
</dbReference>
<evidence type="ECO:0000313" key="4">
    <source>
        <dbReference type="EMBL" id="VDP40168.1"/>
    </source>
</evidence>
<reference evidence="6" key="1">
    <citation type="submission" date="2016-06" db="UniProtKB">
        <authorList>
            <consortium name="WormBaseParasite"/>
        </authorList>
    </citation>
    <scope>IDENTIFICATION</scope>
</reference>
<keyword evidence="5" id="KW-1185">Reference proteome</keyword>
<accession>A0A183J6F1</accession>
<reference evidence="4 5" key="2">
    <citation type="submission" date="2018-11" db="EMBL/GenBank/DDBJ databases">
        <authorList>
            <consortium name="Pathogen Informatics"/>
        </authorList>
    </citation>
    <scope>NUCLEOTIDE SEQUENCE [LARGE SCALE GENOMIC DNA]</scope>
</reference>
<dbReference type="OrthoDB" id="285219at2759"/>
<organism evidence="6">
    <name type="scientific">Soboliphyme baturini</name>
    <dbReference type="NCBI Taxonomy" id="241478"/>
    <lineage>
        <taxon>Eukaryota</taxon>
        <taxon>Metazoa</taxon>
        <taxon>Ecdysozoa</taxon>
        <taxon>Nematoda</taxon>
        <taxon>Enoplea</taxon>
        <taxon>Dorylaimia</taxon>
        <taxon>Dioctophymatida</taxon>
        <taxon>Dioctophymatoidea</taxon>
        <taxon>Soboliphymatidae</taxon>
        <taxon>Soboliphyme</taxon>
    </lineage>
</organism>
<dbReference type="PANTHER" id="PTHR31184">
    <property type="entry name" value="HUNTINGTIN-INTERACTING PROTEIN K FAMILY MEMBER"/>
    <property type="match status" value="1"/>
</dbReference>
<name>A0A183J6F1_9BILA</name>
<feature type="compositionally biased region" description="Basic and acidic residues" evidence="2">
    <location>
        <begin position="15"/>
        <end position="31"/>
    </location>
</feature>
<dbReference type="Pfam" id="PF19026">
    <property type="entry name" value="UBA_HYPK"/>
    <property type="match status" value="1"/>
</dbReference>
<evidence type="ECO:0000313" key="5">
    <source>
        <dbReference type="Proteomes" id="UP000270296"/>
    </source>
</evidence>
<dbReference type="GO" id="GO:0050821">
    <property type="term" value="P:protein stabilization"/>
    <property type="evidence" value="ECO:0007669"/>
    <property type="project" value="TreeGrafter"/>
</dbReference>
<feature type="domain" description="Nascent polypeptide-associated complex subunit alpha-like UBA" evidence="3">
    <location>
        <begin position="78"/>
        <end position="115"/>
    </location>
</feature>
<evidence type="ECO:0000256" key="1">
    <source>
        <dbReference type="SAM" id="Coils"/>
    </source>
</evidence>
<feature type="region of interest" description="Disordered" evidence="2">
    <location>
        <begin position="56"/>
        <end position="75"/>
    </location>
</feature>
<dbReference type="GO" id="GO:0043066">
    <property type="term" value="P:negative regulation of apoptotic process"/>
    <property type="evidence" value="ECO:0007669"/>
    <property type="project" value="TreeGrafter"/>
</dbReference>
<sequence length="118" mass="13284">MSEAEHLATAECNDNDSKKLPEARKHDSGAADLEKVTEYVEEKELSAHVHTAVSSILGTQKSKEKQSHTVPDSNKFTIRREDIELIMNEMEVTRQVAERKLRDHKGDAKAVLVEMLTV</sequence>
<feature type="coiled-coil region" evidence="1">
    <location>
        <begin position="80"/>
        <end position="107"/>
    </location>
</feature>
<dbReference type="Gene3D" id="1.10.8.10">
    <property type="entry name" value="DNA helicase RuvA subunit, C-terminal domain"/>
    <property type="match status" value="1"/>
</dbReference>
<protein>
    <submittedName>
        <fullName evidence="6">HYPK_UBA domain-containing protein</fullName>
    </submittedName>
</protein>
<dbReference type="InterPro" id="IPR044034">
    <property type="entry name" value="NAC-like_UBA"/>
</dbReference>
<dbReference type="AlphaFoldDB" id="A0A183J6F1"/>
<evidence type="ECO:0000313" key="6">
    <source>
        <dbReference type="WBParaSite" id="SBAD_0001183501-mRNA-1"/>
    </source>
</evidence>
<feature type="region of interest" description="Disordered" evidence="2">
    <location>
        <begin position="1"/>
        <end position="31"/>
    </location>
</feature>
<gene>
    <name evidence="4" type="ORF">SBAD_LOCUS11449</name>
</gene>
<proteinExistence type="predicted"/>
<keyword evidence="1" id="KW-0175">Coiled coil</keyword>
<evidence type="ECO:0000256" key="2">
    <source>
        <dbReference type="SAM" id="MobiDB-lite"/>
    </source>
</evidence>
<dbReference type="WBParaSite" id="SBAD_0001183501-mRNA-1">
    <property type="protein sequence ID" value="SBAD_0001183501-mRNA-1"/>
    <property type="gene ID" value="SBAD_0001183501"/>
</dbReference>
<evidence type="ECO:0000259" key="3">
    <source>
        <dbReference type="Pfam" id="PF19026"/>
    </source>
</evidence>